<dbReference type="PROSITE" id="PS51918">
    <property type="entry name" value="RADICAL_SAM"/>
    <property type="match status" value="1"/>
</dbReference>
<evidence type="ECO:0000313" key="6">
    <source>
        <dbReference type="Proteomes" id="UP000223913"/>
    </source>
</evidence>
<dbReference type="InterPro" id="IPR007197">
    <property type="entry name" value="rSAM"/>
</dbReference>
<dbReference type="GO" id="GO:0003824">
    <property type="term" value="F:catalytic activity"/>
    <property type="evidence" value="ECO:0007669"/>
    <property type="project" value="InterPro"/>
</dbReference>
<gene>
    <name evidence="5" type="ORF">CRP01_17235</name>
</gene>
<dbReference type="Pfam" id="PF04055">
    <property type="entry name" value="Radical_SAM"/>
    <property type="match status" value="1"/>
</dbReference>
<organism evidence="5 6">
    <name type="scientific">Flavilitoribacter nigricans (strain ATCC 23147 / DSM 23189 / NBRC 102662 / NCIMB 1420 / SS-2)</name>
    <name type="common">Lewinella nigricans</name>
    <dbReference type="NCBI Taxonomy" id="1122177"/>
    <lineage>
        <taxon>Bacteria</taxon>
        <taxon>Pseudomonadati</taxon>
        <taxon>Bacteroidota</taxon>
        <taxon>Saprospiria</taxon>
        <taxon>Saprospirales</taxon>
        <taxon>Lewinellaceae</taxon>
        <taxon>Flavilitoribacter</taxon>
    </lineage>
</organism>
<dbReference type="SFLD" id="SFLDS00029">
    <property type="entry name" value="Radical_SAM"/>
    <property type="match status" value="1"/>
</dbReference>
<dbReference type="NCBIfam" id="NF033668">
    <property type="entry name" value="rSAM_PA0069"/>
    <property type="match status" value="1"/>
</dbReference>
<dbReference type="GO" id="GO:0046872">
    <property type="term" value="F:metal ion binding"/>
    <property type="evidence" value="ECO:0007669"/>
    <property type="project" value="UniProtKB-KW"/>
</dbReference>
<evidence type="ECO:0000259" key="4">
    <source>
        <dbReference type="PROSITE" id="PS51918"/>
    </source>
</evidence>
<dbReference type="RefSeq" id="WP_099151313.1">
    <property type="nucleotide sequence ID" value="NZ_PDUD01000022.1"/>
</dbReference>
<feature type="domain" description="Radical SAM core" evidence="4">
    <location>
        <begin position="58"/>
        <end position="295"/>
    </location>
</feature>
<evidence type="ECO:0000313" key="5">
    <source>
        <dbReference type="EMBL" id="PHN05261.1"/>
    </source>
</evidence>
<dbReference type="InterPro" id="IPR058240">
    <property type="entry name" value="rSAM_sf"/>
</dbReference>
<dbReference type="OrthoDB" id="9785699at2"/>
<evidence type="ECO:0000256" key="3">
    <source>
        <dbReference type="ARBA" id="ARBA00023014"/>
    </source>
</evidence>
<dbReference type="EMBL" id="PDUD01000022">
    <property type="protein sequence ID" value="PHN05261.1"/>
    <property type="molecule type" value="Genomic_DNA"/>
</dbReference>
<evidence type="ECO:0000256" key="2">
    <source>
        <dbReference type="ARBA" id="ARBA00023004"/>
    </source>
</evidence>
<dbReference type="InterPro" id="IPR006638">
    <property type="entry name" value="Elp3/MiaA/NifB-like_rSAM"/>
</dbReference>
<dbReference type="AlphaFoldDB" id="A0A2D0N9R7"/>
<dbReference type="InterPro" id="IPR040086">
    <property type="entry name" value="MJ0683-like"/>
</dbReference>
<proteinExistence type="predicted"/>
<keyword evidence="1" id="KW-0479">Metal-binding</keyword>
<protein>
    <submittedName>
        <fullName evidence="5">Radical SAM protein</fullName>
    </submittedName>
</protein>
<evidence type="ECO:0000256" key="1">
    <source>
        <dbReference type="ARBA" id="ARBA00022723"/>
    </source>
</evidence>
<accession>A0A2D0N9R7</accession>
<dbReference type="CDD" id="cd01335">
    <property type="entry name" value="Radical_SAM"/>
    <property type="match status" value="1"/>
</dbReference>
<comment type="caution">
    <text evidence="5">The sequence shown here is derived from an EMBL/GenBank/DDBJ whole genome shotgun (WGS) entry which is preliminary data.</text>
</comment>
<keyword evidence="2" id="KW-0408">Iron</keyword>
<keyword evidence="6" id="KW-1185">Reference proteome</keyword>
<name>A0A2D0N9R7_FLAN2</name>
<dbReference type="SMART" id="SM00729">
    <property type="entry name" value="Elp3"/>
    <property type="match status" value="1"/>
</dbReference>
<dbReference type="Gene3D" id="3.80.30.30">
    <property type="match status" value="1"/>
</dbReference>
<dbReference type="SFLD" id="SFLDG01084">
    <property type="entry name" value="Uncharacterised_Radical_SAM_Su"/>
    <property type="match status" value="1"/>
</dbReference>
<sequence>MNDDRYIKGRGAQLNPTSRFESLVRESDPLELQEAGERPRTQFTEVYPKTILNKVTSPDIGPAWSMNPYQGCEHGCIYCYARPTHNYWGYSAGLDFEQKILVKKNAPELLEAALRKKNWEPMAIMLSGNTDCYQPIESELKITRKILEVLWRYRHPVGVITKNSLITRDLDLLRQMAAERLVKVSISITTLEESLRRALEPRTASVAARLKTVKTLVDNGIPVNIMMAPIIPGLNDHEILEMGKKVAELGAGSMHYTMVRLNGDVAEIFEDWIRKNLPDRADRVLNRIRDCHGGELSDSRFGVRMRGEGKIAEMVGQQMQLARKLYFGDRKHPEYNLELFHRMKNPQLKLF</sequence>
<keyword evidence="3" id="KW-0411">Iron-sulfur</keyword>
<dbReference type="Proteomes" id="UP000223913">
    <property type="component" value="Unassembled WGS sequence"/>
</dbReference>
<reference evidence="5 6" key="1">
    <citation type="submission" date="2017-10" db="EMBL/GenBank/DDBJ databases">
        <title>The draft genome sequence of Lewinella nigricans NBRC 102662.</title>
        <authorList>
            <person name="Wang K."/>
        </authorList>
    </citation>
    <scope>NUCLEOTIDE SEQUENCE [LARGE SCALE GENOMIC DNA]</scope>
    <source>
        <strain evidence="5 6">NBRC 102662</strain>
    </source>
</reference>
<dbReference type="SUPFAM" id="SSF102114">
    <property type="entry name" value="Radical SAM enzymes"/>
    <property type="match status" value="1"/>
</dbReference>
<dbReference type="PANTHER" id="PTHR43432">
    <property type="entry name" value="SLR0285 PROTEIN"/>
    <property type="match status" value="1"/>
</dbReference>
<dbReference type="PANTHER" id="PTHR43432:SF3">
    <property type="entry name" value="SLR0285 PROTEIN"/>
    <property type="match status" value="1"/>
</dbReference>
<dbReference type="GO" id="GO:0051536">
    <property type="term" value="F:iron-sulfur cluster binding"/>
    <property type="evidence" value="ECO:0007669"/>
    <property type="project" value="UniProtKB-KW"/>
</dbReference>